<organism evidence="1 2">
    <name type="scientific">Parafrankia irregularis</name>
    <dbReference type="NCBI Taxonomy" id="795642"/>
    <lineage>
        <taxon>Bacteria</taxon>
        <taxon>Bacillati</taxon>
        <taxon>Actinomycetota</taxon>
        <taxon>Actinomycetes</taxon>
        <taxon>Frankiales</taxon>
        <taxon>Frankiaceae</taxon>
        <taxon>Parafrankia</taxon>
    </lineage>
</organism>
<dbReference type="RefSeq" id="WP_091284388.1">
    <property type="nucleotide sequence ID" value="NZ_FAOZ01000033.1"/>
</dbReference>
<dbReference type="Gene3D" id="3.30.530.20">
    <property type="match status" value="1"/>
</dbReference>
<gene>
    <name evidence="1" type="ORF">Ga0074812_13366</name>
</gene>
<sequence length="171" mass="19484">MTSGRRKEQGVQVVERWSEVPATAARVWARASRIEGVNDELRPWIRMTVPRLLRGATLDDLPVGGKAGRSWLLLLGFLPFDYDNLVIAECEPGRRFLETSTMLSMRRWEHERTLEPGNAGTRTVVHDRVTFELRQPLARLPGLDATLASVVSKVFAHRHRRLRRTFTSTVA</sequence>
<keyword evidence="2" id="KW-1185">Reference proteome</keyword>
<evidence type="ECO:0000313" key="2">
    <source>
        <dbReference type="Proteomes" id="UP000198802"/>
    </source>
</evidence>
<dbReference type="EMBL" id="FAOZ01000033">
    <property type="protein sequence ID" value="CUU59942.1"/>
    <property type="molecule type" value="Genomic_DNA"/>
</dbReference>
<dbReference type="SUPFAM" id="SSF55961">
    <property type="entry name" value="Bet v1-like"/>
    <property type="match status" value="1"/>
</dbReference>
<evidence type="ECO:0008006" key="3">
    <source>
        <dbReference type="Google" id="ProtNLM"/>
    </source>
</evidence>
<dbReference type="Proteomes" id="UP000198802">
    <property type="component" value="Unassembled WGS sequence"/>
</dbReference>
<name>A0A0S4QZF3_9ACTN</name>
<dbReference type="InterPro" id="IPR023393">
    <property type="entry name" value="START-like_dom_sf"/>
</dbReference>
<evidence type="ECO:0000313" key="1">
    <source>
        <dbReference type="EMBL" id="CUU59942.1"/>
    </source>
</evidence>
<reference evidence="2" key="1">
    <citation type="submission" date="2015-11" db="EMBL/GenBank/DDBJ databases">
        <authorList>
            <person name="Varghese N."/>
        </authorList>
    </citation>
    <scope>NUCLEOTIDE SEQUENCE [LARGE SCALE GENOMIC DNA]</scope>
    <source>
        <strain evidence="2">DSM 45899</strain>
    </source>
</reference>
<protein>
    <recommendedName>
        <fullName evidence="3">Ligand-binding SRPBCC domain-containing protein</fullName>
    </recommendedName>
</protein>
<proteinExistence type="predicted"/>
<dbReference type="AlphaFoldDB" id="A0A0S4QZF3"/>
<accession>A0A0S4QZF3</accession>